<gene>
    <name evidence="2" type="ORF">COMA2_30266</name>
</gene>
<keyword evidence="3" id="KW-1185">Reference proteome</keyword>
<keyword evidence="1" id="KW-1133">Transmembrane helix</keyword>
<accession>A0A0S4LLF1</accession>
<sequence>MRQQAQPAGRCGLAARRRRREASALGWLGMTVSFLNILRASTVLVSLLSGRDALTLKVFALPRFKSRRRLGYNGRRVDVKGGWLWLG</sequence>
<evidence type="ECO:0000256" key="1">
    <source>
        <dbReference type="SAM" id="Phobius"/>
    </source>
</evidence>
<reference evidence="3" key="1">
    <citation type="submission" date="2015-10" db="EMBL/GenBank/DDBJ databases">
        <authorList>
            <person name="Luecker S."/>
            <person name="Luecker S."/>
        </authorList>
    </citation>
    <scope>NUCLEOTIDE SEQUENCE [LARGE SCALE GENOMIC DNA]</scope>
</reference>
<dbReference type="Proteomes" id="UP000198736">
    <property type="component" value="Unassembled WGS sequence"/>
</dbReference>
<organism evidence="2 3">
    <name type="scientific">Candidatus Nitrospira nitrificans</name>
    <dbReference type="NCBI Taxonomy" id="1742973"/>
    <lineage>
        <taxon>Bacteria</taxon>
        <taxon>Pseudomonadati</taxon>
        <taxon>Nitrospirota</taxon>
        <taxon>Nitrospiria</taxon>
        <taxon>Nitrospirales</taxon>
        <taxon>Nitrospiraceae</taxon>
        <taxon>Nitrospira</taxon>
    </lineage>
</organism>
<feature type="transmembrane region" description="Helical" evidence="1">
    <location>
        <begin position="25"/>
        <end position="48"/>
    </location>
</feature>
<name>A0A0S4LLF1_9BACT</name>
<proteinExistence type="predicted"/>
<evidence type="ECO:0000313" key="3">
    <source>
        <dbReference type="Proteomes" id="UP000198736"/>
    </source>
</evidence>
<protein>
    <submittedName>
        <fullName evidence="2">Uncharacterized protein</fullName>
    </submittedName>
</protein>
<evidence type="ECO:0000313" key="2">
    <source>
        <dbReference type="EMBL" id="CUS37424.1"/>
    </source>
</evidence>
<dbReference type="STRING" id="1742973.COMA2_30266"/>
<keyword evidence="1" id="KW-0812">Transmembrane</keyword>
<dbReference type="EMBL" id="CZPZ01000023">
    <property type="protein sequence ID" value="CUS37424.1"/>
    <property type="molecule type" value="Genomic_DNA"/>
</dbReference>
<dbReference type="AlphaFoldDB" id="A0A0S4LLF1"/>
<keyword evidence="1" id="KW-0472">Membrane</keyword>